<dbReference type="Proteomes" id="UP000012073">
    <property type="component" value="Unassembled WGS sequence"/>
</dbReference>
<evidence type="ECO:0008006" key="4">
    <source>
        <dbReference type="Google" id="ProtNLM"/>
    </source>
</evidence>
<dbReference type="OrthoDB" id="1903335at2759"/>
<dbReference type="KEGG" id="ccp:CHC_T00001382001"/>
<accession>R7Q2P0</accession>
<evidence type="ECO:0000313" key="3">
    <source>
        <dbReference type="Proteomes" id="UP000012073"/>
    </source>
</evidence>
<keyword evidence="1" id="KW-1133">Transmembrane helix</keyword>
<dbReference type="PhylomeDB" id="R7Q2P0"/>
<dbReference type="InterPro" id="IPR017498">
    <property type="entry name" value="PSI_PsaO"/>
</dbReference>
<name>R7Q2P0_CHOCR</name>
<dbReference type="AlphaFoldDB" id="R7Q2P0"/>
<dbReference type="Pfam" id="PF22832">
    <property type="entry name" value="PsaO_TMD"/>
    <property type="match status" value="1"/>
</dbReference>
<dbReference type="STRING" id="2769.R7Q2P0"/>
<dbReference type="GeneID" id="17319515"/>
<dbReference type="PANTHER" id="PTHR36311:SF1">
    <property type="entry name" value="PHOTOSYSTEM I SUBUNIT O"/>
    <property type="match status" value="1"/>
</dbReference>
<keyword evidence="1" id="KW-0472">Membrane</keyword>
<evidence type="ECO:0000313" key="2">
    <source>
        <dbReference type="EMBL" id="CDF32153.1"/>
    </source>
</evidence>
<protein>
    <recommendedName>
        <fullName evidence="4">Photosystem I subunit O</fullName>
    </recommendedName>
</protein>
<feature type="transmembrane region" description="Helical" evidence="1">
    <location>
        <begin position="117"/>
        <end position="139"/>
    </location>
</feature>
<dbReference type="EMBL" id="HG001459">
    <property type="protein sequence ID" value="CDF32153.1"/>
    <property type="molecule type" value="Genomic_DNA"/>
</dbReference>
<reference evidence="3" key="1">
    <citation type="journal article" date="2013" name="Proc. Natl. Acad. Sci. U.S.A.">
        <title>Genome structure and metabolic features in the red seaweed Chondrus crispus shed light on evolution of the Archaeplastida.</title>
        <authorList>
            <person name="Collen J."/>
            <person name="Porcel B."/>
            <person name="Carre W."/>
            <person name="Ball S.G."/>
            <person name="Chaparro C."/>
            <person name="Tonon T."/>
            <person name="Barbeyron T."/>
            <person name="Michel G."/>
            <person name="Noel B."/>
            <person name="Valentin K."/>
            <person name="Elias M."/>
            <person name="Artiguenave F."/>
            <person name="Arun A."/>
            <person name="Aury J.M."/>
            <person name="Barbosa-Neto J.F."/>
            <person name="Bothwell J.H."/>
            <person name="Bouget F.Y."/>
            <person name="Brillet L."/>
            <person name="Cabello-Hurtado F."/>
            <person name="Capella-Gutierrez S."/>
            <person name="Charrier B."/>
            <person name="Cladiere L."/>
            <person name="Cock J.M."/>
            <person name="Coelho S.M."/>
            <person name="Colleoni C."/>
            <person name="Czjzek M."/>
            <person name="Da Silva C."/>
            <person name="Delage L."/>
            <person name="Denoeud F."/>
            <person name="Deschamps P."/>
            <person name="Dittami S.M."/>
            <person name="Gabaldon T."/>
            <person name="Gachon C.M."/>
            <person name="Groisillier A."/>
            <person name="Herve C."/>
            <person name="Jabbari K."/>
            <person name="Katinka M."/>
            <person name="Kloareg B."/>
            <person name="Kowalczyk N."/>
            <person name="Labadie K."/>
            <person name="Leblanc C."/>
            <person name="Lopez P.J."/>
            <person name="McLachlan D.H."/>
            <person name="Meslet-Cladiere L."/>
            <person name="Moustafa A."/>
            <person name="Nehr Z."/>
            <person name="Nyvall Collen P."/>
            <person name="Panaud O."/>
            <person name="Partensky F."/>
            <person name="Poulain J."/>
            <person name="Rensing S.A."/>
            <person name="Rousvoal S."/>
            <person name="Samson G."/>
            <person name="Symeonidi A."/>
            <person name="Weissenbach J."/>
            <person name="Zambounis A."/>
            <person name="Wincker P."/>
            <person name="Boyen C."/>
        </authorList>
    </citation>
    <scope>NUCLEOTIDE SEQUENCE [LARGE SCALE GENOMIC DNA]</scope>
    <source>
        <strain evidence="3">cv. Stackhouse</strain>
    </source>
</reference>
<dbReference type="RefSeq" id="XP_005711818.1">
    <property type="nucleotide sequence ID" value="XM_005711761.1"/>
</dbReference>
<organism evidence="2 3">
    <name type="scientific">Chondrus crispus</name>
    <name type="common">Carrageen Irish moss</name>
    <name type="synonym">Polymorpha crispa</name>
    <dbReference type="NCBI Taxonomy" id="2769"/>
    <lineage>
        <taxon>Eukaryota</taxon>
        <taxon>Rhodophyta</taxon>
        <taxon>Florideophyceae</taxon>
        <taxon>Rhodymeniophycidae</taxon>
        <taxon>Gigartinales</taxon>
        <taxon>Gigartinaceae</taxon>
        <taxon>Chondrus</taxon>
    </lineage>
</organism>
<keyword evidence="1" id="KW-0812">Transmembrane</keyword>
<proteinExistence type="predicted"/>
<dbReference type="PANTHER" id="PTHR36311">
    <property type="entry name" value="PHOTOSYSTEM I SUBUNIT O"/>
    <property type="match status" value="1"/>
</dbReference>
<sequence length="146" mass="15561">MAFISATPILASSVRYSRAACTVRPAALSSFTGQRAVLRASTPATNTPRMGFEISEGVEFKLDLTILILAIVGWVVPSSIPAGIPLTEGSGLTQAFFASMNANLANFPKGPAGDDPFWTLLFLWHTGLFACMIFGTIGYNSRKVQS</sequence>
<gene>
    <name evidence="2" type="ORF">CHC_T00001382001</name>
</gene>
<dbReference type="OMA" id="SPCIRSF"/>
<keyword evidence="3" id="KW-1185">Reference proteome</keyword>
<evidence type="ECO:0000256" key="1">
    <source>
        <dbReference type="SAM" id="Phobius"/>
    </source>
</evidence>
<dbReference type="Gramene" id="CDF32153">
    <property type="protein sequence ID" value="CDF32153"/>
    <property type="gene ID" value="CHC_T00001382001"/>
</dbReference>